<keyword evidence="1" id="KW-0812">Transmembrane</keyword>
<evidence type="ECO:0000313" key="2">
    <source>
        <dbReference type="EMBL" id="RAL42102.1"/>
    </source>
</evidence>
<evidence type="ECO:0000313" key="3">
    <source>
        <dbReference type="Proteomes" id="UP000249390"/>
    </source>
</evidence>
<sequence length="131" mass="14165">MEADVAGEFPCSSIAVESVLRIGTAGLIWGGLTGHRDSGKQGIATLARVPFIARSVGRFGFQWGLFAAIFSFAHCSIQRYRRRADLFNVVTASAVAGTVLCGPRQWKQVAGITALSDLRLSRTYPVHQLLD</sequence>
<proteinExistence type="predicted"/>
<reference evidence="2 3" key="1">
    <citation type="submission" date="2018-06" db="EMBL/GenBank/DDBJ databases">
        <title>The Genome of Cuscuta australis (Dodder) Provides Insight into the Evolution of Plant Parasitism.</title>
        <authorList>
            <person name="Liu H."/>
        </authorList>
    </citation>
    <scope>NUCLEOTIDE SEQUENCE [LARGE SCALE GENOMIC DNA]</scope>
    <source>
        <strain evidence="3">cv. Yunnan</strain>
        <tissue evidence="2">Vines</tissue>
    </source>
</reference>
<gene>
    <name evidence="2" type="ORF">DM860_011885</name>
</gene>
<name>A0A328D8A3_9ASTE</name>
<dbReference type="EMBL" id="NQVE01000175">
    <property type="protein sequence ID" value="RAL42102.1"/>
    <property type="molecule type" value="Genomic_DNA"/>
</dbReference>
<evidence type="ECO:0000256" key="1">
    <source>
        <dbReference type="SAM" id="Phobius"/>
    </source>
</evidence>
<organism evidence="2 3">
    <name type="scientific">Cuscuta australis</name>
    <dbReference type="NCBI Taxonomy" id="267555"/>
    <lineage>
        <taxon>Eukaryota</taxon>
        <taxon>Viridiplantae</taxon>
        <taxon>Streptophyta</taxon>
        <taxon>Embryophyta</taxon>
        <taxon>Tracheophyta</taxon>
        <taxon>Spermatophyta</taxon>
        <taxon>Magnoliopsida</taxon>
        <taxon>eudicotyledons</taxon>
        <taxon>Gunneridae</taxon>
        <taxon>Pentapetalae</taxon>
        <taxon>asterids</taxon>
        <taxon>lamiids</taxon>
        <taxon>Solanales</taxon>
        <taxon>Convolvulaceae</taxon>
        <taxon>Cuscuteae</taxon>
        <taxon>Cuscuta</taxon>
        <taxon>Cuscuta subgen. Grammica</taxon>
        <taxon>Cuscuta sect. Cleistogrammica</taxon>
    </lineage>
</organism>
<protein>
    <submittedName>
        <fullName evidence="2">Uncharacterized protein</fullName>
    </submittedName>
</protein>
<keyword evidence="3" id="KW-1185">Reference proteome</keyword>
<accession>A0A328D8A3</accession>
<comment type="caution">
    <text evidence="2">The sequence shown here is derived from an EMBL/GenBank/DDBJ whole genome shotgun (WGS) entry which is preliminary data.</text>
</comment>
<feature type="transmembrane region" description="Helical" evidence="1">
    <location>
        <begin position="59"/>
        <end position="77"/>
    </location>
</feature>
<dbReference type="AlphaFoldDB" id="A0A328D8A3"/>
<dbReference type="Pfam" id="PF02466">
    <property type="entry name" value="Tim17"/>
    <property type="match status" value="1"/>
</dbReference>
<keyword evidence="1" id="KW-0472">Membrane</keyword>
<dbReference type="Proteomes" id="UP000249390">
    <property type="component" value="Unassembled WGS sequence"/>
</dbReference>
<keyword evidence="1" id="KW-1133">Transmembrane helix</keyword>